<feature type="region of interest" description="Disordered" evidence="2">
    <location>
        <begin position="514"/>
        <end position="590"/>
    </location>
</feature>
<feature type="compositionally biased region" description="Low complexity" evidence="2">
    <location>
        <begin position="149"/>
        <end position="159"/>
    </location>
</feature>
<proteinExistence type="predicted"/>
<feature type="compositionally biased region" description="Basic and acidic residues" evidence="2">
    <location>
        <begin position="45"/>
        <end position="61"/>
    </location>
</feature>
<keyword evidence="4" id="KW-1185">Reference proteome</keyword>
<dbReference type="EMBL" id="JARQWQ010000020">
    <property type="protein sequence ID" value="KAK2565183.1"/>
    <property type="molecule type" value="Genomic_DNA"/>
</dbReference>
<dbReference type="GO" id="GO:0005929">
    <property type="term" value="C:cilium"/>
    <property type="evidence" value="ECO:0007669"/>
    <property type="project" value="TreeGrafter"/>
</dbReference>
<comment type="caution">
    <text evidence="3">The sequence shown here is derived from an EMBL/GenBank/DDBJ whole genome shotgun (WGS) entry which is preliminary data.</text>
</comment>
<reference evidence="3" key="1">
    <citation type="journal article" date="2023" name="G3 (Bethesda)">
        <title>Whole genome assembly and annotation of the endangered Caribbean coral Acropora cervicornis.</title>
        <authorList>
            <person name="Selwyn J.D."/>
            <person name="Vollmer S.V."/>
        </authorList>
    </citation>
    <scope>NUCLEOTIDE SEQUENCE</scope>
    <source>
        <strain evidence="3">K2</strain>
    </source>
</reference>
<dbReference type="Proteomes" id="UP001249851">
    <property type="component" value="Unassembled WGS sequence"/>
</dbReference>
<feature type="region of interest" description="Disordered" evidence="2">
    <location>
        <begin position="629"/>
        <end position="688"/>
    </location>
</feature>
<feature type="region of interest" description="Disordered" evidence="2">
    <location>
        <begin position="1"/>
        <end position="171"/>
    </location>
</feature>
<feature type="compositionally biased region" description="Low complexity" evidence="2">
    <location>
        <begin position="568"/>
        <end position="580"/>
    </location>
</feature>
<evidence type="ECO:0000256" key="2">
    <source>
        <dbReference type="SAM" id="MobiDB-lite"/>
    </source>
</evidence>
<gene>
    <name evidence="3" type="ORF">P5673_011112</name>
</gene>
<name>A0AAD9QPN7_ACRCE</name>
<dbReference type="PANTHER" id="PTHR21974">
    <property type="entry name" value="RE15880P"/>
    <property type="match status" value="1"/>
</dbReference>
<dbReference type="AlphaFoldDB" id="A0AAD9QPN7"/>
<evidence type="ECO:0000313" key="3">
    <source>
        <dbReference type="EMBL" id="KAK2565183.1"/>
    </source>
</evidence>
<reference evidence="3" key="2">
    <citation type="journal article" date="2023" name="Science">
        <title>Genomic signatures of disease resistance in endangered staghorn corals.</title>
        <authorList>
            <person name="Vollmer S.V."/>
            <person name="Selwyn J.D."/>
            <person name="Despard B.A."/>
            <person name="Roesel C.L."/>
        </authorList>
    </citation>
    <scope>NUCLEOTIDE SEQUENCE</scope>
    <source>
        <strain evidence="3">K2</strain>
    </source>
</reference>
<organism evidence="3 4">
    <name type="scientific">Acropora cervicornis</name>
    <name type="common">Staghorn coral</name>
    <dbReference type="NCBI Taxonomy" id="6130"/>
    <lineage>
        <taxon>Eukaryota</taxon>
        <taxon>Metazoa</taxon>
        <taxon>Cnidaria</taxon>
        <taxon>Anthozoa</taxon>
        <taxon>Hexacorallia</taxon>
        <taxon>Scleractinia</taxon>
        <taxon>Astrocoeniina</taxon>
        <taxon>Acroporidae</taxon>
        <taxon>Acropora</taxon>
    </lineage>
</organism>
<protein>
    <submittedName>
        <fullName evidence="3">Heat shock factor 2-binding protein</fullName>
    </submittedName>
</protein>
<feature type="compositionally biased region" description="Polar residues" evidence="2">
    <location>
        <begin position="110"/>
        <end position="121"/>
    </location>
</feature>
<sequence>MGCGSAKPEVAPQQNVAEPEDRNGVAKNELPPQRQTEQCIQPQIKEIKQDSPKEKRKDSAKSKSSSGSSSRSSSAKSQKSRPETSPGGNDVSPTTNEQVIVKEATEQQHEMQQQTVESVESNNNAEKPVEEAANPEEPAKVEAEETVDETTTQGAATEETTNDQGHEKPNFGEDALKEFVDLQNQLKSLEEKSAGNNYGMKHTRLVELHKNLNASHEILEKLKAQTAKEYQDVVDFNAAFNMRSMFINQAQMNADYQKEQNEYLDAVNKQEIAQQEFENLKSQYKKLYNEVTAAKDDQEELNKLRSKEEELLGRIFNDSYGSDKEWKLEMELDLLGQRKDRINAAYVRWRAAHVYLDTATKQLSWSTRRWAQIATHKVTILVVKYQMVAETRNHLIAAAQNITSAHGNLKPVNIPYFTDVDLQQLQQITRTIFNDVNIPNNYQNSYYTFASLFSKCSHLLQWVNQVLQDTISKDLVGVKKEFHEKYYELKEERMSLIKAKVKEKLGVELEVEVTKDELSSDESSSLEGADIAEPGEVAKEEGDEEAPAPDENEGVPDKAPSPEEGEVPPDGGEAGPAETEAATKRVPLSELAPAPTAEDLFGNIDQLKKQHEDELAEFEKAQELNKARVQQGLQEKLRARRSRRRKIQGQEAETNQLTQGEGSSSEPPPPSEMGFRWSKPHPAQIPPPNRERVELEEAMAENSGKQVERQQAFVKVSRSDVDQLITEIMQVKEFLPKVLNSEVFSLYSKLESCERDLEVSEAENKRLKSELEQLKCGYERDMEEKYKLKCQLLETNQQMGDQSEYCSSMGAAVCTLLWRVSRQQESITSLLGGNKADEFLQITSRTVESYFETYSEDATKETSDECQFVLALTGTVTNMAAAAEGRDFLVSRESGLALIDSFITVLCVSTVDKNVKLRNLLLMALYNISINFSGMQYIMKKGGIMEHLIHTIKGVFKE</sequence>
<accession>A0AAD9QPN7</accession>
<keyword evidence="3" id="KW-0346">Stress response</keyword>
<feature type="compositionally biased region" description="Low complexity" evidence="2">
    <location>
        <begin position="122"/>
        <end position="136"/>
    </location>
</feature>
<feature type="coiled-coil region" evidence="1">
    <location>
        <begin position="172"/>
        <end position="225"/>
    </location>
</feature>
<evidence type="ECO:0000313" key="4">
    <source>
        <dbReference type="Proteomes" id="UP001249851"/>
    </source>
</evidence>
<keyword evidence="1" id="KW-0175">Coiled coil</keyword>
<feature type="coiled-coil region" evidence="1">
    <location>
        <begin position="750"/>
        <end position="784"/>
    </location>
</feature>
<evidence type="ECO:0000256" key="1">
    <source>
        <dbReference type="SAM" id="Coils"/>
    </source>
</evidence>
<feature type="coiled-coil region" evidence="1">
    <location>
        <begin position="597"/>
        <end position="628"/>
    </location>
</feature>
<feature type="compositionally biased region" description="Acidic residues" evidence="2">
    <location>
        <begin position="541"/>
        <end position="554"/>
    </location>
</feature>
<dbReference type="PANTHER" id="PTHR21974:SF2">
    <property type="entry name" value="RE15880P"/>
    <property type="match status" value="1"/>
</dbReference>
<feature type="compositionally biased region" description="Low complexity" evidence="2">
    <location>
        <begin position="62"/>
        <end position="77"/>
    </location>
</feature>
<feature type="coiled-coil region" evidence="1">
    <location>
        <begin position="256"/>
        <end position="314"/>
    </location>
</feature>
<feature type="compositionally biased region" description="Basic residues" evidence="2">
    <location>
        <begin position="638"/>
        <end position="647"/>
    </location>
</feature>